<proteinExistence type="predicted"/>
<dbReference type="InterPro" id="IPR001452">
    <property type="entry name" value="SH3_domain"/>
</dbReference>
<dbReference type="GO" id="GO:0005934">
    <property type="term" value="C:cellular bud tip"/>
    <property type="evidence" value="ECO:0007669"/>
    <property type="project" value="EnsemblFungi"/>
</dbReference>
<evidence type="ECO:0000259" key="4">
    <source>
        <dbReference type="PROSITE" id="PS50002"/>
    </source>
</evidence>
<feature type="compositionally biased region" description="Low complexity" evidence="3">
    <location>
        <begin position="287"/>
        <end position="303"/>
    </location>
</feature>
<gene>
    <name evidence="6" type="ORF">UMAG_01748</name>
</gene>
<dbReference type="KEGG" id="uma:UMAG_01748"/>
<dbReference type="InParanoid" id="A0A0D1E4J9"/>
<dbReference type="Pfam" id="PF03114">
    <property type="entry name" value="BAR"/>
    <property type="match status" value="1"/>
</dbReference>
<dbReference type="VEuPathDB" id="FungiDB:UMAG_01748"/>
<dbReference type="GO" id="GO:0110085">
    <property type="term" value="C:mitotic actomyosin contractile ring"/>
    <property type="evidence" value="ECO:0007669"/>
    <property type="project" value="EnsemblFungi"/>
</dbReference>
<sequence>MKGIAKAMKRTPHLMTSRIGKAAKTTDPAFDSLNQRFTNLEKLSDKLLKDASTFRDTVKNMLLSGANFGRHFDTLFQPIGSEYDLERKHPNAQTTMINLSHYGQLMEELKESLTPEIELIESRVVSPTKDFQTIIKAIRKNITKRDHKLIDFDRHNNTYSKLRDKQEKSLKEEQSLFKAEQEFETAAADYEYYNSALKEELPRFFELASAFMTPLFHSFYYMQLNVFYLTMERLQSFAEGKFDLSNNSIAVVEDAYMAQLTDAAERLDALSIRRGAMPSAKILAQNRPSSGGLSPSGSRISGGLAAGAPSRSGSILGTSGASGLHTAPPAYSPTSAAGASTSLAGKRAPPPPPTKPKPGAPLAKSYVVALYDYTATADGDLTFKAGDRIEVTERSASTDDWWTGIINGQKGVFPGNYVRDE</sequence>
<dbReference type="OrthoDB" id="2159336at2759"/>
<dbReference type="InterPro" id="IPR036028">
    <property type="entry name" value="SH3-like_dom_sf"/>
</dbReference>
<feature type="region of interest" description="Disordered" evidence="3">
    <location>
        <begin position="281"/>
        <end position="306"/>
    </location>
</feature>
<dbReference type="CDD" id="cd07599">
    <property type="entry name" value="BAR_Rvs167p"/>
    <property type="match status" value="1"/>
</dbReference>
<dbReference type="EMBL" id="CM003142">
    <property type="protein sequence ID" value="KIS70581.1"/>
    <property type="molecule type" value="Genomic_DNA"/>
</dbReference>
<dbReference type="GO" id="GO:0097320">
    <property type="term" value="P:plasma membrane tubulation"/>
    <property type="evidence" value="ECO:0000318"/>
    <property type="project" value="GO_Central"/>
</dbReference>
<dbReference type="PANTHER" id="PTHR47174:SF1">
    <property type="entry name" value="REDUCED VIABILITY UPON STARVATION PROTEIN 167"/>
    <property type="match status" value="1"/>
</dbReference>
<dbReference type="PANTHER" id="PTHR47174">
    <property type="entry name" value="BRIDGING INTEGRATOR 3"/>
    <property type="match status" value="1"/>
</dbReference>
<dbReference type="PROSITE" id="PS51021">
    <property type="entry name" value="BAR"/>
    <property type="match status" value="1"/>
</dbReference>
<dbReference type="FunCoup" id="A0A0D1E4J9">
    <property type="interactions" value="77"/>
</dbReference>
<dbReference type="GO" id="GO:0008092">
    <property type="term" value="F:cytoskeletal protein binding"/>
    <property type="evidence" value="ECO:0007669"/>
    <property type="project" value="EnsemblFungi"/>
</dbReference>
<dbReference type="GO" id="GO:0005516">
    <property type="term" value="F:calmodulin binding"/>
    <property type="evidence" value="ECO:0007669"/>
    <property type="project" value="EnsemblFungi"/>
</dbReference>
<feature type="compositionally biased region" description="Pro residues" evidence="3">
    <location>
        <begin position="348"/>
        <end position="359"/>
    </location>
</feature>
<dbReference type="GO" id="GO:0008289">
    <property type="term" value="F:lipid binding"/>
    <property type="evidence" value="ECO:0007669"/>
    <property type="project" value="EnsemblFungi"/>
</dbReference>
<dbReference type="SUPFAM" id="SSF50044">
    <property type="entry name" value="SH3-domain"/>
    <property type="match status" value="1"/>
</dbReference>
<dbReference type="Gene3D" id="1.20.1270.60">
    <property type="entry name" value="Arfaptin homology (AH) domain/BAR domain"/>
    <property type="match status" value="1"/>
</dbReference>
<dbReference type="GO" id="GO:0030100">
    <property type="term" value="P:regulation of endocytosis"/>
    <property type="evidence" value="ECO:0007669"/>
    <property type="project" value="EnsemblFungi"/>
</dbReference>
<dbReference type="GO" id="GO:0030479">
    <property type="term" value="C:actin cortical patch"/>
    <property type="evidence" value="ECO:0000318"/>
    <property type="project" value="GO_Central"/>
</dbReference>
<dbReference type="GO" id="GO:0060988">
    <property type="term" value="P:lipid tube assembly"/>
    <property type="evidence" value="ECO:0007669"/>
    <property type="project" value="EnsemblFungi"/>
</dbReference>
<evidence type="ECO:0000256" key="1">
    <source>
        <dbReference type="ARBA" id="ARBA00022443"/>
    </source>
</evidence>
<dbReference type="GO" id="GO:0031097">
    <property type="term" value="C:medial cortex"/>
    <property type="evidence" value="ECO:0000318"/>
    <property type="project" value="GO_Central"/>
</dbReference>
<name>A0A0D1E4J9_MYCMD</name>
<dbReference type="GO" id="GO:1903475">
    <property type="term" value="P:mitotic actomyosin contractile ring assembly"/>
    <property type="evidence" value="ECO:0007669"/>
    <property type="project" value="EnsemblFungi"/>
</dbReference>
<keyword evidence="1 2" id="KW-0728">SH3 domain</keyword>
<dbReference type="InterPro" id="IPR027267">
    <property type="entry name" value="AH/BAR_dom_sf"/>
</dbReference>
<dbReference type="Pfam" id="PF00018">
    <property type="entry name" value="SH3_1"/>
    <property type="match status" value="1"/>
</dbReference>
<dbReference type="GeneID" id="23562660"/>
<organism evidence="6 7">
    <name type="scientific">Mycosarcoma maydis</name>
    <name type="common">Corn smut fungus</name>
    <name type="synonym">Ustilago maydis</name>
    <dbReference type="NCBI Taxonomy" id="5270"/>
    <lineage>
        <taxon>Eukaryota</taxon>
        <taxon>Fungi</taxon>
        <taxon>Dikarya</taxon>
        <taxon>Basidiomycota</taxon>
        <taxon>Ustilaginomycotina</taxon>
        <taxon>Ustilaginomycetes</taxon>
        <taxon>Ustilaginales</taxon>
        <taxon>Ustilaginaceae</taxon>
        <taxon>Mycosarcoma</taxon>
    </lineage>
</organism>
<dbReference type="AlphaFoldDB" id="A0A0D1E4J9"/>
<dbReference type="Gene3D" id="2.30.30.40">
    <property type="entry name" value="SH3 Domains"/>
    <property type="match status" value="1"/>
</dbReference>
<dbReference type="SMART" id="SM00721">
    <property type="entry name" value="BAR"/>
    <property type="match status" value="1"/>
</dbReference>
<dbReference type="STRING" id="237631.A0A0D1E4J9"/>
<feature type="region of interest" description="Disordered" evidence="3">
    <location>
        <begin position="326"/>
        <end position="360"/>
    </location>
</feature>
<dbReference type="InterPro" id="IPR004148">
    <property type="entry name" value="BAR_dom"/>
</dbReference>
<dbReference type="Proteomes" id="UP000000561">
    <property type="component" value="Chromosome 3"/>
</dbReference>
<reference evidence="6 7" key="1">
    <citation type="journal article" date="2006" name="Nature">
        <title>Insights from the genome of the biotrophic fungal plant pathogen Ustilago maydis.</title>
        <authorList>
            <person name="Kamper J."/>
            <person name="Kahmann R."/>
            <person name="Bolker M."/>
            <person name="Ma L.J."/>
            <person name="Brefort T."/>
            <person name="Saville B.J."/>
            <person name="Banuett F."/>
            <person name="Kronstad J.W."/>
            <person name="Gold S.E."/>
            <person name="Muller O."/>
            <person name="Perlin M.H."/>
            <person name="Wosten H.A."/>
            <person name="de Vries R."/>
            <person name="Ruiz-Herrera J."/>
            <person name="Reynaga-Pena C.G."/>
            <person name="Snetselaar K."/>
            <person name="McCann M."/>
            <person name="Perez-Martin J."/>
            <person name="Feldbrugge M."/>
            <person name="Basse C.W."/>
            <person name="Steinberg G."/>
            <person name="Ibeas J.I."/>
            <person name="Holloman W."/>
            <person name="Guzman P."/>
            <person name="Farman M."/>
            <person name="Stajich J.E."/>
            <person name="Sentandreu R."/>
            <person name="Gonzalez-Prieto J.M."/>
            <person name="Kennell J.C."/>
            <person name="Molina L."/>
            <person name="Schirawski J."/>
            <person name="Mendoza-Mendoza A."/>
            <person name="Greilinger D."/>
            <person name="Munch K."/>
            <person name="Rossel N."/>
            <person name="Scherer M."/>
            <person name="Vranes M."/>
            <person name="Ladendorf O."/>
            <person name="Vincon V."/>
            <person name="Fuchs U."/>
            <person name="Sandrock B."/>
            <person name="Meng S."/>
            <person name="Ho E.C."/>
            <person name="Cahill M.J."/>
            <person name="Boyce K.J."/>
            <person name="Klose J."/>
            <person name="Klosterman S.J."/>
            <person name="Deelstra H.J."/>
            <person name="Ortiz-Castellanos L."/>
            <person name="Li W."/>
            <person name="Sanchez-Alonso P."/>
            <person name="Schreier P.H."/>
            <person name="Hauser-Hahn I."/>
            <person name="Vaupel M."/>
            <person name="Koopmann E."/>
            <person name="Friedrich G."/>
            <person name="Voss H."/>
            <person name="Schluter T."/>
            <person name="Margolis J."/>
            <person name="Platt D."/>
            <person name="Swimmer C."/>
            <person name="Gnirke A."/>
            <person name="Chen F."/>
            <person name="Vysotskaia V."/>
            <person name="Mannhaupt G."/>
            <person name="Guldener U."/>
            <person name="Munsterkotter M."/>
            <person name="Haase D."/>
            <person name="Oesterheld M."/>
            <person name="Mewes H.W."/>
            <person name="Mauceli E.W."/>
            <person name="DeCaprio D."/>
            <person name="Wade C.M."/>
            <person name="Butler J."/>
            <person name="Young S."/>
            <person name="Jaffe D.B."/>
            <person name="Calvo S."/>
            <person name="Nusbaum C."/>
            <person name="Galagan J."/>
            <person name="Birren B.W."/>
        </authorList>
    </citation>
    <scope>NUCLEOTIDE SEQUENCE [LARGE SCALE GENOMIC DNA]</scope>
    <source>
        <strain evidence="7">DSM 14603 / FGSC 9021 / UM521</strain>
    </source>
</reference>
<dbReference type="GO" id="GO:0051666">
    <property type="term" value="P:actin cortical patch localization"/>
    <property type="evidence" value="ECO:0000318"/>
    <property type="project" value="GO_Central"/>
</dbReference>
<dbReference type="GO" id="GO:0072741">
    <property type="term" value="P:protein localization to cell division site"/>
    <property type="evidence" value="ECO:0007669"/>
    <property type="project" value="EnsemblFungi"/>
</dbReference>
<evidence type="ECO:0000313" key="6">
    <source>
        <dbReference type="EMBL" id="KIS70581.1"/>
    </source>
</evidence>
<dbReference type="GO" id="GO:0043332">
    <property type="term" value="C:mating projection tip"/>
    <property type="evidence" value="ECO:0000318"/>
    <property type="project" value="GO_Central"/>
</dbReference>
<dbReference type="eggNOG" id="KOG3771">
    <property type="taxonomic scope" value="Eukaryota"/>
</dbReference>
<dbReference type="GO" id="GO:1990528">
    <property type="term" value="C:Rvs161p-Rvs167p complex"/>
    <property type="evidence" value="ECO:0000318"/>
    <property type="project" value="GO_Central"/>
</dbReference>
<evidence type="ECO:0000313" key="7">
    <source>
        <dbReference type="Proteomes" id="UP000000561"/>
    </source>
</evidence>
<dbReference type="GO" id="GO:0015629">
    <property type="term" value="C:actin cytoskeleton"/>
    <property type="evidence" value="ECO:0000318"/>
    <property type="project" value="GO_Central"/>
</dbReference>
<evidence type="ECO:0000256" key="3">
    <source>
        <dbReference type="SAM" id="MobiDB-lite"/>
    </source>
</evidence>
<dbReference type="RefSeq" id="XP_011387714.1">
    <property type="nucleotide sequence ID" value="XM_011389412.1"/>
</dbReference>
<dbReference type="SUPFAM" id="SSF103657">
    <property type="entry name" value="BAR/IMD domain-like"/>
    <property type="match status" value="1"/>
</dbReference>
<evidence type="ECO:0000256" key="2">
    <source>
        <dbReference type="PROSITE-ProRule" id="PRU00192"/>
    </source>
</evidence>
<protein>
    <submittedName>
        <fullName evidence="6">Uncharacterized protein</fullName>
    </submittedName>
</protein>
<keyword evidence="7" id="KW-1185">Reference proteome</keyword>
<dbReference type="GO" id="GO:0007163">
    <property type="term" value="P:establishment or maintenance of cell polarity"/>
    <property type="evidence" value="ECO:0007669"/>
    <property type="project" value="EnsemblFungi"/>
</dbReference>
<evidence type="ECO:0000259" key="5">
    <source>
        <dbReference type="PROSITE" id="PS51021"/>
    </source>
</evidence>
<dbReference type="InterPro" id="IPR046982">
    <property type="entry name" value="BIN3/RVS161-like"/>
</dbReference>
<dbReference type="GO" id="GO:0042802">
    <property type="term" value="F:identical protein binding"/>
    <property type="evidence" value="ECO:0007669"/>
    <property type="project" value="EnsemblFungi"/>
</dbReference>
<dbReference type="OMA" id="QEYDYYN"/>
<dbReference type="PROSITE" id="PS50002">
    <property type="entry name" value="SH3"/>
    <property type="match status" value="1"/>
</dbReference>
<dbReference type="PRINTS" id="PR00452">
    <property type="entry name" value="SH3DOMAIN"/>
</dbReference>
<dbReference type="FunFam" id="2.30.30.40:FF:000100">
    <property type="entry name" value="SH3 domain-containing YSC84-like protein 1"/>
    <property type="match status" value="1"/>
</dbReference>
<dbReference type="SMART" id="SM00326">
    <property type="entry name" value="SH3"/>
    <property type="match status" value="1"/>
</dbReference>
<feature type="compositionally biased region" description="Low complexity" evidence="3">
    <location>
        <begin position="326"/>
        <end position="347"/>
    </location>
</feature>
<accession>A0A0D1E4J9</accession>
<feature type="domain" description="BAR" evidence="5">
    <location>
        <begin position="15"/>
        <end position="250"/>
    </location>
</feature>
<dbReference type="GO" id="GO:0006897">
    <property type="term" value="P:endocytosis"/>
    <property type="evidence" value="ECO:0000318"/>
    <property type="project" value="GO_Central"/>
</dbReference>
<feature type="domain" description="SH3" evidence="4">
    <location>
        <begin position="362"/>
        <end position="421"/>
    </location>
</feature>